<evidence type="ECO:0000256" key="7">
    <source>
        <dbReference type="PROSITE-ProRule" id="PRU01360"/>
    </source>
</evidence>
<evidence type="ECO:0000256" key="8">
    <source>
        <dbReference type="SAM" id="SignalP"/>
    </source>
</evidence>
<evidence type="ECO:0000256" key="3">
    <source>
        <dbReference type="ARBA" id="ARBA00022452"/>
    </source>
</evidence>
<feature type="signal peptide" evidence="8">
    <location>
        <begin position="1"/>
        <end position="26"/>
    </location>
</feature>
<evidence type="ECO:0000259" key="9">
    <source>
        <dbReference type="SMART" id="SM00965"/>
    </source>
</evidence>
<dbReference type="InterPro" id="IPR011662">
    <property type="entry name" value="Secretin/TonB_short_N"/>
</dbReference>
<dbReference type="Gene3D" id="3.55.50.30">
    <property type="match status" value="1"/>
</dbReference>
<dbReference type="Gene3D" id="2.40.170.20">
    <property type="entry name" value="TonB-dependent receptor, beta-barrel domain"/>
    <property type="match status" value="1"/>
</dbReference>
<dbReference type="Gene3D" id="2.60.40.1120">
    <property type="entry name" value="Carboxypeptidase-like, regulatory domain"/>
    <property type="match status" value="1"/>
</dbReference>
<dbReference type="Gene3D" id="2.170.130.10">
    <property type="entry name" value="TonB-dependent receptor, plug domain"/>
    <property type="match status" value="1"/>
</dbReference>
<keyword evidence="6 7" id="KW-0998">Cell outer membrane</keyword>
<evidence type="ECO:0000313" key="10">
    <source>
        <dbReference type="EMBL" id="KAA3769412.1"/>
    </source>
</evidence>
<keyword evidence="3 7" id="KW-1134">Transmembrane beta strand</keyword>
<dbReference type="Pfam" id="PF13715">
    <property type="entry name" value="CarbopepD_reg_2"/>
    <property type="match status" value="1"/>
</dbReference>
<dbReference type="FunFam" id="2.60.40.1120:FF:000003">
    <property type="entry name" value="Outer membrane protein Omp121"/>
    <property type="match status" value="1"/>
</dbReference>
<sequence>MKKNLEYRIKILLFSLFLFVPFLTNATAQSEIVISLDFANAPLSEVLNEISRQTSLSMVYNAKDVDPNRKVTIHANREKLSKVMTDLLKNTNTTYSVRDNHLVVYSTKETPTVHSTMQQKQRTIKGTVSDEYGEPLIGVSVLVQGTTTGTITDIDGNYTLEILNDEAVLEFSYIGYQKISLRVAGASSFNIIMKEDAQQLNEVVVTAMGIERKEKSLTYATQQVKGDELMKVQDANFVNALSGKASGVTITPSAGGAGGASKILLRGNKSILGNNSPLIVIDGVPMTNNVNGQTGFDGGSNLTYSSTSEGSDPLSLVNPDDIESLNILKGANAAALYGSAAANGVLMITTKKGKEGRISINVSSSATFDRPLLTPKIQNVYGATVDPTAETLSVDSWGKKLSDLTADELNYSGAKLRNTASNDDVNDFFRTGTTFNNSISVSGGTETVRTYFSYANSYSDGMMRNNNYKRNTLSFRQSYSLFNKKLNVDLSLNYVQAKTKNRPGGGTVMNPLYDLYRMPRNVDLNYYKENYYIENGKWTSNEQSYFDSKNNKWTTGTVELTGPKQEWAYWQNGMNNPYWMVNTRNSISEEERAYGYISANYQIIDGLKIQGRLSLDRTKMKGTSERMATTWNISAMEDYGMYGQDLNWINEVYVDALLSYDKQIKDFSISATTGWTGHTLKGETQKLWAKATTANWKHDTMPTLINFFEPSVSQGNVSERSYTLSSNWDKGLLFTGQIGWQEKVYLEGSYRRDWYRAFKQYSYRGTPTNYGYFSVGANALLHQIVTLPEVITNLKVRASYSEVGNSIPNVLYNARNTDPLTGAAVPSSYSYFNNPIPEKTKSFEAGFDISLFGSALNWDMTYYNSAMHNSYLTISDLGGLKKPVNAGVIRNQGIETTLSYNLAFAKDWMWRTSVNFSYNYNKIEKTYTKEDGTSAKLEQSIAGGKVMVRYDEGGSYGDLYAQDFKRNEDGSIKLVNGAPQLDTQNYVYLGNMNSKFNLGWSNTINYKDFSLYFLINGRIGGKVISLTEGMLDAVGNSQRTADARLAAEANNLYTATGEPAMYMSDGQLVSIEKYYRQVGGNTYGTQYVYNATNFRLGELSLGYTFRNLFGASKHLSLSLVARNLCFLYKDAPVDPDLALSTQNGLGAFDVFNMPSARSFGISLKANF</sequence>
<name>A0A7J4XN96_9BACE</name>
<dbReference type="Pfam" id="PF07660">
    <property type="entry name" value="STN"/>
    <property type="match status" value="1"/>
</dbReference>
<comment type="subcellular location">
    <subcellularLocation>
        <location evidence="1 7">Cell outer membrane</location>
        <topology evidence="1 7">Multi-pass membrane protein</topology>
    </subcellularLocation>
</comment>
<dbReference type="InterPro" id="IPR037066">
    <property type="entry name" value="Plug_dom_sf"/>
</dbReference>
<keyword evidence="4 7" id="KW-0812">Transmembrane</keyword>
<keyword evidence="8" id="KW-0732">Signal</keyword>
<keyword evidence="5 7" id="KW-0472">Membrane</keyword>
<dbReference type="AlphaFoldDB" id="A0A7J4XN96"/>
<gene>
    <name evidence="10" type="ORF">F3F73_03035</name>
</gene>
<protein>
    <submittedName>
        <fullName evidence="10">SusC/RagA family TonB-linked outer membrane protein</fullName>
    </submittedName>
</protein>
<evidence type="ECO:0000313" key="11">
    <source>
        <dbReference type="Proteomes" id="UP000422221"/>
    </source>
</evidence>
<comment type="caution">
    <text evidence="10">The sequence shown here is derived from an EMBL/GenBank/DDBJ whole genome shotgun (WGS) entry which is preliminary data.</text>
</comment>
<dbReference type="SUPFAM" id="SSF49464">
    <property type="entry name" value="Carboxypeptidase regulatory domain-like"/>
    <property type="match status" value="1"/>
</dbReference>
<dbReference type="SMART" id="SM00965">
    <property type="entry name" value="STN"/>
    <property type="match status" value="1"/>
</dbReference>
<dbReference type="PROSITE" id="PS52016">
    <property type="entry name" value="TONB_DEPENDENT_REC_3"/>
    <property type="match status" value="1"/>
</dbReference>
<dbReference type="GO" id="GO:0009279">
    <property type="term" value="C:cell outer membrane"/>
    <property type="evidence" value="ECO:0007669"/>
    <property type="project" value="UniProtKB-SubCell"/>
</dbReference>
<accession>A0A7J4XN96</accession>
<dbReference type="RefSeq" id="WP_130058599.1">
    <property type="nucleotide sequence ID" value="NZ_JADNPJ010000002.1"/>
</dbReference>
<dbReference type="NCBIfam" id="TIGR04056">
    <property type="entry name" value="OMP_RagA_SusC"/>
    <property type="match status" value="1"/>
</dbReference>
<dbReference type="SUPFAM" id="SSF56935">
    <property type="entry name" value="Porins"/>
    <property type="match status" value="1"/>
</dbReference>
<dbReference type="InterPro" id="IPR023996">
    <property type="entry name" value="TonB-dep_OMP_SusC/RagA"/>
</dbReference>
<evidence type="ECO:0000256" key="6">
    <source>
        <dbReference type="ARBA" id="ARBA00023237"/>
    </source>
</evidence>
<dbReference type="InterPro" id="IPR012910">
    <property type="entry name" value="Plug_dom"/>
</dbReference>
<dbReference type="Proteomes" id="UP000422221">
    <property type="component" value="Unassembled WGS sequence"/>
</dbReference>
<evidence type="ECO:0000256" key="5">
    <source>
        <dbReference type="ARBA" id="ARBA00023136"/>
    </source>
</evidence>
<reference evidence="10 11" key="1">
    <citation type="journal article" date="2019" name="Nat. Med.">
        <title>A library of human gut bacterial isolates paired with longitudinal multiomics data enables mechanistic microbiome research.</title>
        <authorList>
            <person name="Poyet M."/>
            <person name="Groussin M."/>
            <person name="Gibbons S.M."/>
            <person name="Avila-Pacheco J."/>
            <person name="Jiang X."/>
            <person name="Kearney S.M."/>
            <person name="Perrotta A.R."/>
            <person name="Berdy B."/>
            <person name="Zhao S."/>
            <person name="Lieberman T.D."/>
            <person name="Swanson P.K."/>
            <person name="Smith M."/>
            <person name="Roesemann S."/>
            <person name="Alexander J.E."/>
            <person name="Rich S.A."/>
            <person name="Livny J."/>
            <person name="Vlamakis H."/>
            <person name="Clish C."/>
            <person name="Bullock K."/>
            <person name="Deik A."/>
            <person name="Scott J."/>
            <person name="Pierce K.A."/>
            <person name="Xavier R.J."/>
            <person name="Alm E.J."/>
        </authorList>
    </citation>
    <scope>NUCLEOTIDE SEQUENCE [LARGE SCALE GENOMIC DNA]</scope>
    <source>
        <strain evidence="10 11">BIOML-A10</strain>
    </source>
</reference>
<evidence type="ECO:0000256" key="2">
    <source>
        <dbReference type="ARBA" id="ARBA00022448"/>
    </source>
</evidence>
<dbReference type="EMBL" id="VWMK01000002">
    <property type="protein sequence ID" value="KAA3769412.1"/>
    <property type="molecule type" value="Genomic_DNA"/>
</dbReference>
<dbReference type="Pfam" id="PF07715">
    <property type="entry name" value="Plug"/>
    <property type="match status" value="1"/>
</dbReference>
<dbReference type="InterPro" id="IPR036942">
    <property type="entry name" value="Beta-barrel_TonB_sf"/>
</dbReference>
<keyword evidence="2 7" id="KW-0813">Transport</keyword>
<dbReference type="InterPro" id="IPR023997">
    <property type="entry name" value="TonB-dep_OMP_SusC/RagA_CS"/>
</dbReference>
<dbReference type="InterPro" id="IPR008969">
    <property type="entry name" value="CarboxyPept-like_regulatory"/>
</dbReference>
<dbReference type="NCBIfam" id="TIGR04057">
    <property type="entry name" value="SusC_RagA_signa"/>
    <property type="match status" value="1"/>
</dbReference>
<feature type="domain" description="Secretin/TonB short N-terminal" evidence="9">
    <location>
        <begin position="56"/>
        <end position="107"/>
    </location>
</feature>
<dbReference type="InterPro" id="IPR039426">
    <property type="entry name" value="TonB-dep_rcpt-like"/>
</dbReference>
<evidence type="ECO:0000256" key="4">
    <source>
        <dbReference type="ARBA" id="ARBA00022692"/>
    </source>
</evidence>
<evidence type="ECO:0000256" key="1">
    <source>
        <dbReference type="ARBA" id="ARBA00004571"/>
    </source>
</evidence>
<feature type="chain" id="PRO_5029556123" evidence="8">
    <location>
        <begin position="27"/>
        <end position="1167"/>
    </location>
</feature>
<proteinExistence type="inferred from homology"/>
<comment type="similarity">
    <text evidence="7">Belongs to the TonB-dependent receptor family.</text>
</comment>
<organism evidence="10 11">
    <name type="scientific">Bacteroides salyersiae</name>
    <dbReference type="NCBI Taxonomy" id="291644"/>
    <lineage>
        <taxon>Bacteria</taxon>
        <taxon>Pseudomonadati</taxon>
        <taxon>Bacteroidota</taxon>
        <taxon>Bacteroidia</taxon>
        <taxon>Bacteroidales</taxon>
        <taxon>Bacteroidaceae</taxon>
        <taxon>Bacteroides</taxon>
    </lineage>
</organism>